<evidence type="ECO:0000313" key="2">
    <source>
        <dbReference type="EMBL" id="GHA80176.1"/>
    </source>
</evidence>
<feature type="compositionally biased region" description="Basic and acidic residues" evidence="1">
    <location>
        <begin position="527"/>
        <end position="542"/>
    </location>
</feature>
<dbReference type="EMBL" id="BMYD01000002">
    <property type="protein sequence ID" value="GHA80176.1"/>
    <property type="molecule type" value="Genomic_DNA"/>
</dbReference>
<comment type="caution">
    <text evidence="2">The sequence shown here is derived from an EMBL/GenBank/DDBJ whole genome shotgun (WGS) entry which is preliminary data.</text>
</comment>
<reference evidence="2" key="1">
    <citation type="journal article" date="2014" name="Int. J. Syst. Evol. Microbiol.">
        <title>Complete genome sequence of Corynebacterium casei LMG S-19264T (=DSM 44701T), isolated from a smear-ripened cheese.</title>
        <authorList>
            <consortium name="US DOE Joint Genome Institute (JGI-PGF)"/>
            <person name="Walter F."/>
            <person name="Albersmeier A."/>
            <person name="Kalinowski J."/>
            <person name="Ruckert C."/>
        </authorList>
    </citation>
    <scope>NUCLEOTIDE SEQUENCE</scope>
    <source>
        <strain evidence="2">KCTC 23077</strain>
    </source>
</reference>
<evidence type="ECO:0000313" key="3">
    <source>
        <dbReference type="Proteomes" id="UP000646426"/>
    </source>
</evidence>
<reference evidence="2" key="2">
    <citation type="submission" date="2020-09" db="EMBL/GenBank/DDBJ databases">
        <authorList>
            <person name="Sun Q."/>
            <person name="Kim S."/>
        </authorList>
    </citation>
    <scope>NUCLEOTIDE SEQUENCE</scope>
    <source>
        <strain evidence="2">KCTC 23077</strain>
    </source>
</reference>
<evidence type="ECO:0000256" key="1">
    <source>
        <dbReference type="SAM" id="MobiDB-lite"/>
    </source>
</evidence>
<sequence length="542" mass="60224">MRRLGYGLLALIGLVALLAVATAVWRQWEGWRNLAPARNAGLDERVLFEAAPDRPLAFNTSTHQGWFALQGFVVATRDARLRGLPLTVEITLHRADGSAVDRWSRYLLLPAVQHVRAYGLLDGRSEQAVWILPSEWIDLTRRPDVRSVSVRTVDAGEGVQSVLWRGAIDQRLSDAQARLRWRRLGDDARERLLSDWITPPGLVDPSTKYDLVRHRRQRIGPLGQPGEDFVARRVLRRVEQTAPRRYAPRYNALAIAPAMPVGVELEQPLEVVIDARAPTGAPLPVAVWRRGAATPLAVPDGHWQGTWPAGVYELRTAAAGSVEVREAASGDSLIPMGLRPRTHRASSTRTLRYRLFPLGDAPPPVRLRVRAEQPGDTAQAQLRFVDSAGRPLAVRDIAVPWRASRHDREGANPDRAAAVPVQVDLQPPAAARGIELASDRPVLASMFTTVARADRTARPGPARRWYSFLPELDARSRLYQGVVLIEQPRLGQTKAVTARGGRGITRRATIEGSRDRDVTPQRPRLRLRPERSDDTERSDDAD</sequence>
<dbReference type="Proteomes" id="UP000646426">
    <property type="component" value="Unassembled WGS sequence"/>
</dbReference>
<proteinExistence type="predicted"/>
<organism evidence="2 3">
    <name type="scientific">Cognatilysobacter bugurensis</name>
    <dbReference type="NCBI Taxonomy" id="543356"/>
    <lineage>
        <taxon>Bacteria</taxon>
        <taxon>Pseudomonadati</taxon>
        <taxon>Pseudomonadota</taxon>
        <taxon>Gammaproteobacteria</taxon>
        <taxon>Lysobacterales</taxon>
        <taxon>Lysobacteraceae</taxon>
        <taxon>Cognatilysobacter</taxon>
    </lineage>
</organism>
<feature type="region of interest" description="Disordered" evidence="1">
    <location>
        <begin position="496"/>
        <end position="542"/>
    </location>
</feature>
<name>A0A918W8A1_9GAMM</name>
<protein>
    <submittedName>
        <fullName evidence="2">Uncharacterized protein</fullName>
    </submittedName>
</protein>
<dbReference type="AlphaFoldDB" id="A0A918W8A1"/>
<dbReference type="RefSeq" id="WP_189455450.1">
    <property type="nucleotide sequence ID" value="NZ_BMYD01000002.1"/>
</dbReference>
<accession>A0A918W8A1</accession>
<feature type="compositionally biased region" description="Basic and acidic residues" evidence="1">
    <location>
        <begin position="508"/>
        <end position="519"/>
    </location>
</feature>
<keyword evidence="3" id="KW-1185">Reference proteome</keyword>
<gene>
    <name evidence="2" type="ORF">GCM10007067_17330</name>
</gene>